<dbReference type="PANTHER" id="PTHR23240:SF8">
    <property type="entry name" value="PROTEIN ARTEMIS"/>
    <property type="match status" value="1"/>
</dbReference>
<feature type="domain" description="DNA repair metallo-beta-lactamase" evidence="13">
    <location>
        <begin position="213"/>
        <end position="275"/>
    </location>
</feature>
<dbReference type="AlphaFoldDB" id="A0A1B0DC75"/>
<evidence type="ECO:0000256" key="10">
    <source>
        <dbReference type="ARBA" id="ARBA00023242"/>
    </source>
</evidence>
<evidence type="ECO:0000256" key="3">
    <source>
        <dbReference type="ARBA" id="ARBA00022722"/>
    </source>
</evidence>
<evidence type="ECO:0000256" key="8">
    <source>
        <dbReference type="ARBA" id="ARBA00023172"/>
    </source>
</evidence>
<evidence type="ECO:0000256" key="7">
    <source>
        <dbReference type="ARBA" id="ARBA00022839"/>
    </source>
</evidence>
<proteinExistence type="inferred from homology"/>
<dbReference type="Gene3D" id="3.60.15.10">
    <property type="entry name" value="Ribonuclease Z/Hydroxyacylglutathione hydrolase-like"/>
    <property type="match status" value="1"/>
</dbReference>
<keyword evidence="9" id="KW-0234">DNA repair</keyword>
<evidence type="ECO:0000256" key="2">
    <source>
        <dbReference type="ARBA" id="ARBA00010304"/>
    </source>
</evidence>
<dbReference type="InterPro" id="IPR036866">
    <property type="entry name" value="RibonucZ/Hydroxyglut_hydro"/>
</dbReference>
<evidence type="ECO:0000256" key="9">
    <source>
        <dbReference type="ARBA" id="ARBA00023204"/>
    </source>
</evidence>
<dbReference type="GO" id="GO:0006310">
    <property type="term" value="P:DNA recombination"/>
    <property type="evidence" value="ECO:0007669"/>
    <property type="project" value="UniProtKB-KW"/>
</dbReference>
<keyword evidence="6" id="KW-0378">Hydrolase</keyword>
<dbReference type="Pfam" id="PF07522">
    <property type="entry name" value="DRMBL"/>
    <property type="match status" value="1"/>
</dbReference>
<comment type="similarity">
    <text evidence="2">Belongs to the DNA repair metallo-beta-lactamase (DRMBL) family.</text>
</comment>
<evidence type="ECO:0000256" key="6">
    <source>
        <dbReference type="ARBA" id="ARBA00022801"/>
    </source>
</evidence>
<dbReference type="GO" id="GO:0004519">
    <property type="term" value="F:endonuclease activity"/>
    <property type="evidence" value="ECO:0007669"/>
    <property type="project" value="UniProtKB-KW"/>
</dbReference>
<dbReference type="PANTHER" id="PTHR23240">
    <property type="entry name" value="DNA CROSS-LINK REPAIR PROTEIN PSO2/SNM1-RELATED"/>
    <property type="match status" value="1"/>
</dbReference>
<dbReference type="GO" id="GO:0006303">
    <property type="term" value="P:double-strand break repair via nonhomologous end joining"/>
    <property type="evidence" value="ECO:0007669"/>
    <property type="project" value="TreeGrafter"/>
</dbReference>
<dbReference type="EMBL" id="AJVK01030620">
    <property type="status" value="NOT_ANNOTATED_CDS"/>
    <property type="molecule type" value="Genomic_DNA"/>
</dbReference>
<dbReference type="GO" id="GO:0036297">
    <property type="term" value="P:interstrand cross-link repair"/>
    <property type="evidence" value="ECO:0007669"/>
    <property type="project" value="TreeGrafter"/>
</dbReference>
<keyword evidence="5" id="KW-0227">DNA damage</keyword>
<evidence type="ECO:0000313" key="15">
    <source>
        <dbReference type="Proteomes" id="UP000092462"/>
    </source>
</evidence>
<evidence type="ECO:0000256" key="11">
    <source>
        <dbReference type="ARBA" id="ARBA00039759"/>
    </source>
</evidence>
<dbReference type="SUPFAM" id="SSF56281">
    <property type="entry name" value="Metallo-hydrolase/oxidoreductase"/>
    <property type="match status" value="1"/>
</dbReference>
<dbReference type="EnsemblMetazoa" id="PPAI005414-RA">
    <property type="protein sequence ID" value="PPAI005414-PA"/>
    <property type="gene ID" value="PPAI005414"/>
</dbReference>
<dbReference type="VEuPathDB" id="VectorBase:PPAI005414"/>
<comment type="subcellular location">
    <subcellularLocation>
        <location evidence="1">Nucleus</location>
    </subcellularLocation>
</comment>
<accession>A0A1B0DC75</accession>
<evidence type="ECO:0000256" key="5">
    <source>
        <dbReference type="ARBA" id="ARBA00022763"/>
    </source>
</evidence>
<sequence>MKGLDEEKDLPGPLYVSEISAVILKKKYPYLKDIRTLEIGVETEIVIEDGKSVCVTTIPAGHCPGSVMFLFESAHCRVLYTGDFRLRDKDMKNMRILERIRGKLDNLYIDSTFLSRIYEEFPSRMDSTDAIVGLIDEWICKSSNHIIWIRTPAHYGSEYLFKEINRRTGKSLHIDPGNVSNYIHIPDMDGIFTVHGDQTQIHACWNPGCYVLRDQNKEIRTIRPTAMFWTKWKPSCEIVRGTGNIFRVCYSSHSSFRELKDFIDYLKPQKVELNVVPAKAEDRAEMYGILREILLGDKSEVPGNGEKEEDEKISFKNINFRTIGLEEKLSEEFDNDFHYIPKRKKLQS</sequence>
<dbReference type="GO" id="GO:0000723">
    <property type="term" value="P:telomere maintenance"/>
    <property type="evidence" value="ECO:0007669"/>
    <property type="project" value="TreeGrafter"/>
</dbReference>
<protein>
    <recommendedName>
        <fullName evidence="11">Protein artemis</fullName>
    </recommendedName>
    <alternativeName>
        <fullName evidence="12">DNA cross-link repair 1C protein</fullName>
    </alternativeName>
</protein>
<keyword evidence="4" id="KW-0255">Endonuclease</keyword>
<dbReference type="InterPro" id="IPR011084">
    <property type="entry name" value="DRMBL"/>
</dbReference>
<keyword evidence="8" id="KW-0233">DNA recombination</keyword>
<name>A0A1B0DC75_PHLPP</name>
<evidence type="ECO:0000259" key="13">
    <source>
        <dbReference type="Pfam" id="PF07522"/>
    </source>
</evidence>
<keyword evidence="10" id="KW-0539">Nucleus</keyword>
<evidence type="ECO:0000313" key="14">
    <source>
        <dbReference type="EnsemblMetazoa" id="PPAI005414-PA"/>
    </source>
</evidence>
<keyword evidence="7" id="KW-0269">Exonuclease</keyword>
<dbReference type="GO" id="GO:0003684">
    <property type="term" value="F:damaged DNA binding"/>
    <property type="evidence" value="ECO:0007669"/>
    <property type="project" value="TreeGrafter"/>
</dbReference>
<reference evidence="14" key="1">
    <citation type="submission" date="2022-08" db="UniProtKB">
        <authorList>
            <consortium name="EnsemblMetazoa"/>
        </authorList>
    </citation>
    <scope>IDENTIFICATION</scope>
    <source>
        <strain evidence="14">Israel</strain>
    </source>
</reference>
<keyword evidence="3" id="KW-0540">Nuclease</keyword>
<evidence type="ECO:0000256" key="4">
    <source>
        <dbReference type="ARBA" id="ARBA00022759"/>
    </source>
</evidence>
<dbReference type="VEuPathDB" id="VectorBase:PPAPM1_006273"/>
<evidence type="ECO:0000256" key="12">
    <source>
        <dbReference type="ARBA" id="ARBA00042677"/>
    </source>
</evidence>
<organism evidence="14 15">
    <name type="scientific">Phlebotomus papatasi</name>
    <name type="common">Sandfly</name>
    <dbReference type="NCBI Taxonomy" id="29031"/>
    <lineage>
        <taxon>Eukaryota</taxon>
        <taxon>Metazoa</taxon>
        <taxon>Ecdysozoa</taxon>
        <taxon>Arthropoda</taxon>
        <taxon>Hexapoda</taxon>
        <taxon>Insecta</taxon>
        <taxon>Pterygota</taxon>
        <taxon>Neoptera</taxon>
        <taxon>Endopterygota</taxon>
        <taxon>Diptera</taxon>
        <taxon>Nematocera</taxon>
        <taxon>Psychodoidea</taxon>
        <taxon>Psychodidae</taxon>
        <taxon>Phlebotomus</taxon>
        <taxon>Phlebotomus</taxon>
    </lineage>
</organism>
<keyword evidence="15" id="KW-1185">Reference proteome</keyword>
<dbReference type="Proteomes" id="UP000092462">
    <property type="component" value="Unassembled WGS sequence"/>
</dbReference>
<dbReference type="GO" id="GO:0035312">
    <property type="term" value="F:5'-3' DNA exonuclease activity"/>
    <property type="evidence" value="ECO:0007669"/>
    <property type="project" value="TreeGrafter"/>
</dbReference>
<evidence type="ECO:0000256" key="1">
    <source>
        <dbReference type="ARBA" id="ARBA00004123"/>
    </source>
</evidence>
<dbReference type="Gene3D" id="3.40.50.12650">
    <property type="match status" value="1"/>
</dbReference>
<dbReference type="GO" id="GO:0005634">
    <property type="term" value="C:nucleus"/>
    <property type="evidence" value="ECO:0007669"/>
    <property type="project" value="UniProtKB-SubCell"/>
</dbReference>